<dbReference type="Proteomes" id="UP000232323">
    <property type="component" value="Unassembled WGS sequence"/>
</dbReference>
<gene>
    <name evidence="1" type="ORF">CEUSTIGMA_g1522.t1</name>
</gene>
<keyword evidence="2" id="KW-1185">Reference proteome</keyword>
<dbReference type="EMBL" id="BEGY01000006">
    <property type="protein sequence ID" value="GAX74072.1"/>
    <property type="molecule type" value="Genomic_DNA"/>
</dbReference>
<evidence type="ECO:0000313" key="1">
    <source>
        <dbReference type="EMBL" id="GAX74072.1"/>
    </source>
</evidence>
<organism evidence="1 2">
    <name type="scientific">Chlamydomonas eustigma</name>
    <dbReference type="NCBI Taxonomy" id="1157962"/>
    <lineage>
        <taxon>Eukaryota</taxon>
        <taxon>Viridiplantae</taxon>
        <taxon>Chlorophyta</taxon>
        <taxon>core chlorophytes</taxon>
        <taxon>Chlorophyceae</taxon>
        <taxon>CS clade</taxon>
        <taxon>Chlamydomonadales</taxon>
        <taxon>Chlamydomonadaceae</taxon>
        <taxon>Chlamydomonas</taxon>
    </lineage>
</organism>
<accession>A0A250WTW2</accession>
<comment type="caution">
    <text evidence="1">The sequence shown here is derived from an EMBL/GenBank/DDBJ whole genome shotgun (WGS) entry which is preliminary data.</text>
</comment>
<protein>
    <submittedName>
        <fullName evidence="1">Uncharacterized protein</fullName>
    </submittedName>
</protein>
<sequence>MKAKQSNDAMLTANNAIIENKGYMYRYFEPQFEQPLTFMMLLPDEDTVQNTIFAHSRHIFSIPKSDWIKRGGILELTGANNALNKQVDAARRVDTDETAAMVSGPEMQPSCSGVNVTELSGETSGLMPASMSTLGGKIFTQSSSFLQQSRILCTLTAVDGIIISPGISCRRVRPIEVMHLI</sequence>
<proteinExistence type="predicted"/>
<name>A0A250WTW2_9CHLO</name>
<dbReference type="AlphaFoldDB" id="A0A250WTW2"/>
<reference evidence="1 2" key="1">
    <citation type="submission" date="2017-08" db="EMBL/GenBank/DDBJ databases">
        <title>Acidophilic green algal genome provides insights into adaptation to an acidic environment.</title>
        <authorList>
            <person name="Hirooka S."/>
            <person name="Hirose Y."/>
            <person name="Kanesaki Y."/>
            <person name="Higuchi S."/>
            <person name="Fujiwara T."/>
            <person name="Onuma R."/>
            <person name="Era A."/>
            <person name="Ohbayashi R."/>
            <person name="Uzuka A."/>
            <person name="Nozaki H."/>
            <person name="Yoshikawa H."/>
            <person name="Miyagishima S.Y."/>
        </authorList>
    </citation>
    <scope>NUCLEOTIDE SEQUENCE [LARGE SCALE GENOMIC DNA]</scope>
    <source>
        <strain evidence="1 2">NIES-2499</strain>
    </source>
</reference>
<evidence type="ECO:0000313" key="2">
    <source>
        <dbReference type="Proteomes" id="UP000232323"/>
    </source>
</evidence>